<organism evidence="1">
    <name type="scientific">marine sediment metagenome</name>
    <dbReference type="NCBI Taxonomy" id="412755"/>
    <lineage>
        <taxon>unclassified sequences</taxon>
        <taxon>metagenomes</taxon>
        <taxon>ecological metagenomes</taxon>
    </lineage>
</organism>
<proteinExistence type="predicted"/>
<dbReference type="EMBL" id="BARW01038194">
    <property type="protein sequence ID" value="GAJ21109.1"/>
    <property type="molecule type" value="Genomic_DNA"/>
</dbReference>
<evidence type="ECO:0000313" key="1">
    <source>
        <dbReference type="EMBL" id="GAJ21109.1"/>
    </source>
</evidence>
<reference evidence="1" key="1">
    <citation type="journal article" date="2014" name="Front. Microbiol.">
        <title>High frequency of phylogenetically diverse reductive dehalogenase-homologous genes in deep subseafloor sedimentary metagenomes.</title>
        <authorList>
            <person name="Kawai M."/>
            <person name="Futagami T."/>
            <person name="Toyoda A."/>
            <person name="Takaki Y."/>
            <person name="Nishi S."/>
            <person name="Hori S."/>
            <person name="Arai W."/>
            <person name="Tsubouchi T."/>
            <person name="Morono Y."/>
            <person name="Uchiyama I."/>
            <person name="Ito T."/>
            <person name="Fujiyama A."/>
            <person name="Inagaki F."/>
            <person name="Takami H."/>
        </authorList>
    </citation>
    <scope>NUCLEOTIDE SEQUENCE</scope>
    <source>
        <strain evidence="1">Expedition CK06-06</strain>
    </source>
</reference>
<gene>
    <name evidence="1" type="ORF">S12H4_58706</name>
</gene>
<accession>X1UUF6</accession>
<sequence length="69" mass="7767">MPYRSINNRYIPKINMRDRVEGAPIPGENELLIGYESMRDPGYRVGDVLTIQIVDGTIRHMPVVGIVAV</sequence>
<comment type="caution">
    <text evidence="1">The sequence shown here is derived from an EMBL/GenBank/DDBJ whole genome shotgun (WGS) entry which is preliminary data.</text>
</comment>
<protein>
    <submittedName>
        <fullName evidence="1">Uncharacterized protein</fullName>
    </submittedName>
</protein>
<feature type="non-terminal residue" evidence="1">
    <location>
        <position position="69"/>
    </location>
</feature>
<name>X1UUF6_9ZZZZ</name>
<dbReference type="AlphaFoldDB" id="X1UUF6"/>